<gene>
    <name evidence="2" type="ORF">METZ01_LOCUS58414</name>
</gene>
<dbReference type="EMBL" id="UINC01003352">
    <property type="protein sequence ID" value="SVA05560.1"/>
    <property type="molecule type" value="Genomic_DNA"/>
</dbReference>
<accession>A0A381SNG3</accession>
<feature type="transmembrane region" description="Helical" evidence="1">
    <location>
        <begin position="12"/>
        <end position="34"/>
    </location>
</feature>
<dbReference type="AlphaFoldDB" id="A0A381SNG3"/>
<name>A0A381SNG3_9ZZZZ</name>
<sequence length="54" mass="6112">MEPFLDEGGLLFKAEVIILEPTILIAAAPIIPIGKPFKKVLREKNFFRSDVWSI</sequence>
<proteinExistence type="predicted"/>
<protein>
    <submittedName>
        <fullName evidence="2">Uncharacterized protein</fullName>
    </submittedName>
</protein>
<reference evidence="2" key="1">
    <citation type="submission" date="2018-05" db="EMBL/GenBank/DDBJ databases">
        <authorList>
            <person name="Lanie J.A."/>
            <person name="Ng W.-L."/>
            <person name="Kazmierczak K.M."/>
            <person name="Andrzejewski T.M."/>
            <person name="Davidsen T.M."/>
            <person name="Wayne K.J."/>
            <person name="Tettelin H."/>
            <person name="Glass J.I."/>
            <person name="Rusch D."/>
            <person name="Podicherti R."/>
            <person name="Tsui H.-C.T."/>
            <person name="Winkler M.E."/>
        </authorList>
    </citation>
    <scope>NUCLEOTIDE SEQUENCE</scope>
</reference>
<keyword evidence="1" id="KW-0472">Membrane</keyword>
<organism evidence="2">
    <name type="scientific">marine metagenome</name>
    <dbReference type="NCBI Taxonomy" id="408172"/>
    <lineage>
        <taxon>unclassified sequences</taxon>
        <taxon>metagenomes</taxon>
        <taxon>ecological metagenomes</taxon>
    </lineage>
</organism>
<keyword evidence="1" id="KW-1133">Transmembrane helix</keyword>
<evidence type="ECO:0000313" key="2">
    <source>
        <dbReference type="EMBL" id="SVA05560.1"/>
    </source>
</evidence>
<evidence type="ECO:0000256" key="1">
    <source>
        <dbReference type="SAM" id="Phobius"/>
    </source>
</evidence>
<keyword evidence="1" id="KW-0812">Transmembrane</keyword>